<dbReference type="PANTHER" id="PTHR42791">
    <property type="entry name" value="GNAT FAMILY ACETYLTRANSFERASE"/>
    <property type="match status" value="1"/>
</dbReference>
<comment type="caution">
    <text evidence="3">The sequence shown here is derived from an EMBL/GenBank/DDBJ whole genome shotgun (WGS) entry which is preliminary data.</text>
</comment>
<dbReference type="PROSITE" id="PS51186">
    <property type="entry name" value="GNAT"/>
    <property type="match status" value="1"/>
</dbReference>
<feature type="compositionally biased region" description="Pro residues" evidence="1">
    <location>
        <begin position="1"/>
        <end position="10"/>
    </location>
</feature>
<feature type="domain" description="N-acetyltransferase" evidence="2">
    <location>
        <begin position="27"/>
        <end position="219"/>
    </location>
</feature>
<sequence length="220" mass="23446">MRPVSAPPYAVPARPTEPVTSMTTHRPAVRPATHADLPRALRTLDRAFADYPFTRHTIAADDHAARLHRSNELFVARIGLAHGRVWVADDGDAVAVWTTPETAAGEVFAELGPRFAEIAGDRAEASAQAEAAMGVHRPGEPVWFLGSVGVDPGCQGRGLGRAVIRPGLEAAEAAGVPAFLETSDERNVGFYERLGFEVTADYPLPGGGPHTWAMTRKPGV</sequence>
<dbReference type="Proteomes" id="UP000287830">
    <property type="component" value="Unassembled WGS sequence"/>
</dbReference>
<dbReference type="CDD" id="cd04301">
    <property type="entry name" value="NAT_SF"/>
    <property type="match status" value="1"/>
</dbReference>
<evidence type="ECO:0000256" key="1">
    <source>
        <dbReference type="SAM" id="MobiDB-lite"/>
    </source>
</evidence>
<dbReference type="Pfam" id="PF00583">
    <property type="entry name" value="Acetyltransf_1"/>
    <property type="match status" value="1"/>
</dbReference>
<dbReference type="InterPro" id="IPR000182">
    <property type="entry name" value="GNAT_dom"/>
</dbReference>
<dbReference type="Gene3D" id="3.40.630.30">
    <property type="match status" value="1"/>
</dbReference>
<gene>
    <name evidence="3" type="ORF">OEIGOIKO_04292</name>
</gene>
<evidence type="ECO:0000313" key="4">
    <source>
        <dbReference type="Proteomes" id="UP000287830"/>
    </source>
</evidence>
<evidence type="ECO:0000259" key="2">
    <source>
        <dbReference type="PROSITE" id="PS51186"/>
    </source>
</evidence>
<accession>A0A7U9KW71</accession>
<evidence type="ECO:0000313" key="3">
    <source>
        <dbReference type="EMBL" id="GCD36529.1"/>
    </source>
</evidence>
<dbReference type="SUPFAM" id="SSF55729">
    <property type="entry name" value="Acyl-CoA N-acyltransferases (Nat)"/>
    <property type="match status" value="1"/>
</dbReference>
<dbReference type="InterPro" id="IPR052523">
    <property type="entry name" value="Trichothecene_AcTrans"/>
</dbReference>
<organism evidence="3 4">
    <name type="scientific">Streptomyces chrestomyceticus JCM 4735</name>
    <dbReference type="NCBI Taxonomy" id="1306181"/>
    <lineage>
        <taxon>Bacteria</taxon>
        <taxon>Bacillati</taxon>
        <taxon>Actinomycetota</taxon>
        <taxon>Actinomycetes</taxon>
        <taxon>Kitasatosporales</taxon>
        <taxon>Streptomycetaceae</taxon>
        <taxon>Streptomyces</taxon>
    </lineage>
</organism>
<dbReference type="InterPro" id="IPR016181">
    <property type="entry name" value="Acyl_CoA_acyltransferase"/>
</dbReference>
<name>A0A7U9KW71_9ACTN</name>
<dbReference type="GO" id="GO:0016747">
    <property type="term" value="F:acyltransferase activity, transferring groups other than amino-acyl groups"/>
    <property type="evidence" value="ECO:0007669"/>
    <property type="project" value="InterPro"/>
</dbReference>
<dbReference type="PANTHER" id="PTHR42791:SF1">
    <property type="entry name" value="N-ACETYLTRANSFERASE DOMAIN-CONTAINING PROTEIN"/>
    <property type="match status" value="1"/>
</dbReference>
<dbReference type="AlphaFoldDB" id="A0A7U9KW71"/>
<dbReference type="EMBL" id="BHZC01000001">
    <property type="protein sequence ID" value="GCD36529.1"/>
    <property type="molecule type" value="Genomic_DNA"/>
</dbReference>
<reference evidence="3 4" key="1">
    <citation type="submission" date="2018-11" db="EMBL/GenBank/DDBJ databases">
        <title>Whole genome sequence of Streptomyces chrestomyceticus NBRC 13444(T).</title>
        <authorList>
            <person name="Komaki H."/>
            <person name="Tamura T."/>
        </authorList>
    </citation>
    <scope>NUCLEOTIDE SEQUENCE [LARGE SCALE GENOMIC DNA]</scope>
    <source>
        <strain evidence="3 4">NBRC 13444</strain>
    </source>
</reference>
<protein>
    <submittedName>
        <fullName evidence="3">GCN5-like N-acetyltransferase</fullName>
    </submittedName>
</protein>
<feature type="region of interest" description="Disordered" evidence="1">
    <location>
        <begin position="1"/>
        <end position="29"/>
    </location>
</feature>
<proteinExistence type="predicted"/>